<feature type="region of interest" description="Disordered" evidence="1">
    <location>
        <begin position="116"/>
        <end position="137"/>
    </location>
</feature>
<accession>A9NUT5</accession>
<dbReference type="GO" id="GO:1990316">
    <property type="term" value="C:Atg1/ULK1 kinase complex"/>
    <property type="evidence" value="ECO:0007669"/>
    <property type="project" value="TreeGrafter"/>
</dbReference>
<dbReference type="PANTHER" id="PTHR13430:SF4">
    <property type="entry name" value="AUTOPHAGY-RELATED PROTEIN 13"/>
    <property type="match status" value="1"/>
</dbReference>
<feature type="compositionally biased region" description="Polar residues" evidence="1">
    <location>
        <begin position="118"/>
        <end position="137"/>
    </location>
</feature>
<reference evidence="2" key="1">
    <citation type="journal article" date="2008" name="BMC Genomics">
        <title>A conifer genomics resource of 200,000 spruce (Picea spp.) ESTs and 6,464 high-quality, sequence-finished full-length cDNAs for Sitka spruce (Picea sitchensis).</title>
        <authorList>
            <person name="Ralph S.G."/>
            <person name="Chun H.J."/>
            <person name="Kolosova N."/>
            <person name="Cooper D."/>
            <person name="Oddy C."/>
            <person name="Ritland C.E."/>
            <person name="Kirkpatrick R."/>
            <person name="Moore R."/>
            <person name="Barber S."/>
            <person name="Holt R.A."/>
            <person name="Jones S.J."/>
            <person name="Marra M.A."/>
            <person name="Douglas C.J."/>
            <person name="Ritland K."/>
            <person name="Bohlmann J."/>
        </authorList>
    </citation>
    <scope>NUCLEOTIDE SEQUENCE</scope>
    <source>
        <tissue evidence="2">Green portion of the leader tissue</tissue>
    </source>
</reference>
<dbReference type="EMBL" id="EF085088">
    <property type="protein sequence ID" value="ABK24396.1"/>
    <property type="molecule type" value="mRNA"/>
</dbReference>
<feature type="region of interest" description="Disordered" evidence="1">
    <location>
        <begin position="1"/>
        <end position="23"/>
    </location>
</feature>
<proteinExistence type="evidence at transcript level"/>
<dbReference type="GO" id="GO:0000423">
    <property type="term" value="P:mitophagy"/>
    <property type="evidence" value="ECO:0007669"/>
    <property type="project" value="TreeGrafter"/>
</dbReference>
<dbReference type="InterPro" id="IPR040182">
    <property type="entry name" value="ATG13"/>
</dbReference>
<sequence length="137" mass="14773">MSECRSRTNSIDGRQSVSESLETVGQILTTPRKSQGAAVGALVHLLKSAPPLRPEFGDSYDSLKTYVQPQSITNEHGVPGLSFMSSHSVMDGSGLFVHKTAADALEELRSYREMKDNLLSQSGTQAVGTPANTHVKR</sequence>
<name>A9NUT5_PICSI</name>
<dbReference type="PANTHER" id="PTHR13430">
    <property type="match status" value="1"/>
</dbReference>
<feature type="compositionally biased region" description="Polar residues" evidence="1">
    <location>
        <begin position="7"/>
        <end position="23"/>
    </location>
</feature>
<protein>
    <submittedName>
        <fullName evidence="2">Uncharacterized protein</fullName>
    </submittedName>
</protein>
<evidence type="ECO:0000313" key="2">
    <source>
        <dbReference type="EMBL" id="ABK24396.1"/>
    </source>
</evidence>
<dbReference type="GO" id="GO:0005829">
    <property type="term" value="C:cytosol"/>
    <property type="evidence" value="ECO:0007669"/>
    <property type="project" value="TreeGrafter"/>
</dbReference>
<dbReference type="AlphaFoldDB" id="A9NUT5"/>
<dbReference type="GO" id="GO:0000407">
    <property type="term" value="C:phagophore assembly site"/>
    <property type="evidence" value="ECO:0007669"/>
    <property type="project" value="TreeGrafter"/>
</dbReference>
<dbReference type="GO" id="GO:0034727">
    <property type="term" value="P:piecemeal microautophagy of the nucleus"/>
    <property type="evidence" value="ECO:0007669"/>
    <property type="project" value="TreeGrafter"/>
</dbReference>
<evidence type="ECO:0000256" key="1">
    <source>
        <dbReference type="SAM" id="MobiDB-lite"/>
    </source>
</evidence>
<organism evidence="2">
    <name type="scientific">Picea sitchensis</name>
    <name type="common">Sitka spruce</name>
    <name type="synonym">Pinus sitchensis</name>
    <dbReference type="NCBI Taxonomy" id="3332"/>
    <lineage>
        <taxon>Eukaryota</taxon>
        <taxon>Viridiplantae</taxon>
        <taxon>Streptophyta</taxon>
        <taxon>Embryophyta</taxon>
        <taxon>Tracheophyta</taxon>
        <taxon>Spermatophyta</taxon>
        <taxon>Pinopsida</taxon>
        <taxon>Pinidae</taxon>
        <taxon>Conifers I</taxon>
        <taxon>Pinales</taxon>
        <taxon>Pinaceae</taxon>
        <taxon>Picea</taxon>
    </lineage>
</organism>
<dbReference type="GO" id="GO:0034497">
    <property type="term" value="P:protein localization to phagophore assembly site"/>
    <property type="evidence" value="ECO:0007669"/>
    <property type="project" value="TreeGrafter"/>
</dbReference>